<gene>
    <name evidence="3" type="ORF">CD122_00330</name>
</gene>
<protein>
    <submittedName>
        <fullName evidence="3">Nisin-resistance protein</fullName>
    </submittedName>
</protein>
<proteinExistence type="predicted"/>
<sequence>MKKILLWVIGVFAVLAVTLFFLLKTYGPYYNLYVTKPSTKEYVKIALTQMEHQGLYAQGDKWERAKAEAYKATSGAKSYDETHDALEKALKVAGGKHSFLQTAREQHDDKYEVVYPTSKMHGQTLVLDLPGFIGSEKEAKRYATTLNDALEKHDYKRVIVNLQDNDGGDMGPMIAGLSKIIPDGTLMSWIDRDGNHFDATLKDGKVTGGGTDVQVKAGKKDLTTPVDVLIGKKTASSGEITALAFKGRPHTQFIGKNSATYTTANTTIRFFDGTEMNITNYKIKDRTGVYYENDPVRPDIDSDQALETALSA</sequence>
<dbReference type="Proteomes" id="UP000242752">
    <property type="component" value="Unassembled WGS sequence"/>
</dbReference>
<dbReference type="EMBL" id="PPRF01000002">
    <property type="protein sequence ID" value="PNZ30477.1"/>
    <property type="molecule type" value="Genomic_DNA"/>
</dbReference>
<dbReference type="Pfam" id="PF03572">
    <property type="entry name" value="Peptidase_S41"/>
    <property type="match status" value="1"/>
</dbReference>
<dbReference type="AlphaFoldDB" id="A0A2K3YY22"/>
<keyword evidence="1" id="KW-0812">Transmembrane</keyword>
<dbReference type="InterPro" id="IPR029045">
    <property type="entry name" value="ClpP/crotonase-like_dom_sf"/>
</dbReference>
<evidence type="ECO:0000256" key="1">
    <source>
        <dbReference type="SAM" id="Phobius"/>
    </source>
</evidence>
<evidence type="ECO:0000313" key="3">
    <source>
        <dbReference type="EMBL" id="PNZ30477.1"/>
    </source>
</evidence>
<evidence type="ECO:0000259" key="2">
    <source>
        <dbReference type="SMART" id="SM00245"/>
    </source>
</evidence>
<accession>A0A2K3YY22</accession>
<feature type="transmembrane region" description="Helical" evidence="1">
    <location>
        <begin position="6"/>
        <end position="23"/>
    </location>
</feature>
<dbReference type="GO" id="GO:0008236">
    <property type="term" value="F:serine-type peptidase activity"/>
    <property type="evidence" value="ECO:0007669"/>
    <property type="project" value="InterPro"/>
</dbReference>
<dbReference type="GO" id="GO:0006508">
    <property type="term" value="P:proteolysis"/>
    <property type="evidence" value="ECO:0007669"/>
    <property type="project" value="InterPro"/>
</dbReference>
<dbReference type="Gene3D" id="3.90.226.10">
    <property type="entry name" value="2-enoyl-CoA Hydratase, Chain A, domain 1"/>
    <property type="match status" value="1"/>
</dbReference>
<dbReference type="InterPro" id="IPR005151">
    <property type="entry name" value="Tail-specific_protease"/>
</dbReference>
<name>A0A2K3YY22_9STAP</name>
<reference evidence="3 4" key="1">
    <citation type="submission" date="2017-08" db="EMBL/GenBank/DDBJ databases">
        <title>Draft genome sequences of 64 type strains of genus Staph aureus.</title>
        <authorList>
            <person name="Cole K."/>
            <person name="Golubchik T."/>
            <person name="Russell J."/>
            <person name="Foster D."/>
            <person name="Llewelyn M."/>
            <person name="Wilson D."/>
            <person name="Crook D."/>
            <person name="Paul J."/>
        </authorList>
    </citation>
    <scope>NUCLEOTIDE SEQUENCE [LARGE SCALE GENOMIC DNA]</scope>
    <source>
        <strain evidence="3 4">DSM 21968</strain>
    </source>
</reference>
<comment type="caution">
    <text evidence="3">The sequence shown here is derived from an EMBL/GenBank/DDBJ whole genome shotgun (WGS) entry which is preliminary data.</text>
</comment>
<keyword evidence="1" id="KW-1133">Transmembrane helix</keyword>
<evidence type="ECO:0000313" key="4">
    <source>
        <dbReference type="Proteomes" id="UP000242752"/>
    </source>
</evidence>
<keyword evidence="1" id="KW-0472">Membrane</keyword>
<keyword evidence="4" id="KW-1185">Reference proteome</keyword>
<dbReference type="SUPFAM" id="SSF52096">
    <property type="entry name" value="ClpP/crotonase"/>
    <property type="match status" value="1"/>
</dbReference>
<organism evidence="3 4">
    <name type="scientific">Staphylococcus rostri</name>
    <dbReference type="NCBI Taxonomy" id="522262"/>
    <lineage>
        <taxon>Bacteria</taxon>
        <taxon>Bacillati</taxon>
        <taxon>Bacillota</taxon>
        <taxon>Bacilli</taxon>
        <taxon>Bacillales</taxon>
        <taxon>Staphylococcaceae</taxon>
        <taxon>Staphylococcus</taxon>
    </lineage>
</organism>
<dbReference type="OrthoDB" id="7314861at2"/>
<dbReference type="SMART" id="SM00245">
    <property type="entry name" value="TSPc"/>
    <property type="match status" value="1"/>
</dbReference>
<dbReference type="RefSeq" id="WP_103357036.1">
    <property type="nucleotide sequence ID" value="NZ_CP113107.1"/>
</dbReference>
<feature type="domain" description="Tail specific protease" evidence="2">
    <location>
        <begin position="94"/>
        <end position="303"/>
    </location>
</feature>